<evidence type="ECO:0000313" key="6">
    <source>
        <dbReference type="EMBL" id="VEV99071.1"/>
    </source>
</evidence>
<dbReference type="PANTHER" id="PTHR43180">
    <property type="entry name" value="3-OXOACYL-(ACYL-CARRIER-PROTEIN) REDUCTASE (AFU_ORTHOLOGUE AFUA_6G11210)"/>
    <property type="match status" value="1"/>
</dbReference>
<name>A0A653EAA6_9PSED</name>
<dbReference type="InterPro" id="IPR020904">
    <property type="entry name" value="Sc_DH/Rdtase_CS"/>
</dbReference>
<dbReference type="AlphaFoldDB" id="A0A653EAA6"/>
<dbReference type="NCBIfam" id="NF005559">
    <property type="entry name" value="PRK07231.1"/>
    <property type="match status" value="1"/>
</dbReference>
<accession>A0A653EAA6</accession>
<protein>
    <submittedName>
        <fullName evidence="6">3-alpha-(Or 20-beta)-hydroxysteroid dehydrogenase</fullName>
        <ecNumber evidence="6">1.1.1.53</ecNumber>
    </submittedName>
</protein>
<comment type="similarity">
    <text evidence="1">Belongs to the short-chain dehydrogenases/reductases (SDR) family.</text>
</comment>
<keyword evidence="5" id="KW-0753">Steroid metabolism</keyword>
<dbReference type="PRINTS" id="PR00080">
    <property type="entry name" value="SDRFAMILY"/>
</dbReference>
<evidence type="ECO:0000256" key="1">
    <source>
        <dbReference type="ARBA" id="ARBA00006484"/>
    </source>
</evidence>
<dbReference type="GO" id="GO:0047044">
    <property type="term" value="F:androstan-3-alpha,17-beta-diol dehydrogenase (NAD+) activity"/>
    <property type="evidence" value="ECO:0007669"/>
    <property type="project" value="UniProtKB-EC"/>
</dbReference>
<dbReference type="PROSITE" id="PS00061">
    <property type="entry name" value="ADH_SHORT"/>
    <property type="match status" value="1"/>
</dbReference>
<evidence type="ECO:0000256" key="5">
    <source>
        <dbReference type="ARBA" id="ARBA00023221"/>
    </source>
</evidence>
<evidence type="ECO:0000256" key="4">
    <source>
        <dbReference type="ARBA" id="ARBA00023098"/>
    </source>
</evidence>
<organism evidence="6">
    <name type="scientific">Pseudomonas marincola</name>
    <dbReference type="NCBI Taxonomy" id="437900"/>
    <lineage>
        <taxon>Bacteria</taxon>
        <taxon>Pseudomonadati</taxon>
        <taxon>Pseudomonadota</taxon>
        <taxon>Gammaproteobacteria</taxon>
        <taxon>Pseudomonadales</taxon>
        <taxon>Pseudomonadaceae</taxon>
        <taxon>Pseudomonas</taxon>
    </lineage>
</organism>
<keyword evidence="3" id="KW-0520">NAD</keyword>
<proteinExistence type="inferred from homology"/>
<sequence>MTNYLDQTRLDGKVALISGAARGLGAEIAEALLQAGACVMLSDVLSELGAQTAARLAAAHDGRAAFYCHDVTCEADWIEAIDITVEQFGGLDILVNNAGIETAALVAECELADFQRTMAINVDGVFLGIKHALRAMRPGGASGRGGSIINLSSVAGLVGMPSLTAYCTAKGAVRLMTKATAIEAAKLGYDVRINSIHPAIIKTEMGANVVNNLVKVGLAADLASADAFVESLHPLGYGQPRDVASAVLFLASPAAAWMTGSELVLDGGATAC</sequence>
<dbReference type="PRINTS" id="PR00081">
    <property type="entry name" value="GDHRDH"/>
</dbReference>
<dbReference type="EC" id="1.1.1.53" evidence="6"/>
<dbReference type="EMBL" id="LR215729">
    <property type="protein sequence ID" value="VEV99071.1"/>
    <property type="molecule type" value="Genomic_DNA"/>
</dbReference>
<dbReference type="RefSeq" id="WP_150549287.1">
    <property type="nucleotide sequence ID" value="NZ_LR215729.2"/>
</dbReference>
<keyword evidence="2 6" id="KW-0560">Oxidoreductase</keyword>
<dbReference type="PANTHER" id="PTHR43180:SF28">
    <property type="entry name" value="NAD(P)-BINDING ROSSMANN-FOLD SUPERFAMILY PROTEIN"/>
    <property type="match status" value="1"/>
</dbReference>
<dbReference type="InterPro" id="IPR036291">
    <property type="entry name" value="NAD(P)-bd_dom_sf"/>
</dbReference>
<keyword evidence="4" id="KW-0443">Lipid metabolism</keyword>
<dbReference type="SUPFAM" id="SSF51735">
    <property type="entry name" value="NAD(P)-binding Rossmann-fold domains"/>
    <property type="match status" value="1"/>
</dbReference>
<reference evidence="6" key="1">
    <citation type="submission" date="2019-02" db="EMBL/GenBank/DDBJ databases">
        <authorList>
            <consortium name="Genoscope - CEA"/>
            <person name="William W."/>
        </authorList>
    </citation>
    <scope>NUCLEOTIDE SEQUENCE [LARGE SCALE GENOMIC DNA]</scope>
    <source>
        <strain evidence="6">YSy11</strain>
    </source>
</reference>
<dbReference type="GO" id="GO:0008202">
    <property type="term" value="P:steroid metabolic process"/>
    <property type="evidence" value="ECO:0007669"/>
    <property type="project" value="UniProtKB-KW"/>
</dbReference>
<evidence type="ECO:0000256" key="3">
    <source>
        <dbReference type="ARBA" id="ARBA00023027"/>
    </source>
</evidence>
<dbReference type="Pfam" id="PF13561">
    <property type="entry name" value="adh_short_C2"/>
    <property type="match status" value="1"/>
</dbReference>
<gene>
    <name evidence="6" type="primary">fabG</name>
    <name evidence="6" type="ORF">PMYSY11_4027</name>
</gene>
<dbReference type="InterPro" id="IPR002347">
    <property type="entry name" value="SDR_fam"/>
</dbReference>
<evidence type="ECO:0000256" key="2">
    <source>
        <dbReference type="ARBA" id="ARBA00023002"/>
    </source>
</evidence>
<dbReference type="FunFam" id="3.40.50.720:FF:000084">
    <property type="entry name" value="Short-chain dehydrogenase reductase"/>
    <property type="match status" value="1"/>
</dbReference>
<dbReference type="Gene3D" id="3.40.50.720">
    <property type="entry name" value="NAD(P)-binding Rossmann-like Domain"/>
    <property type="match status" value="1"/>
</dbReference>